<dbReference type="InterPro" id="IPR011761">
    <property type="entry name" value="ATP-grasp"/>
</dbReference>
<comment type="cofactor">
    <cofactor evidence="1">
        <name>Mn(2+)</name>
        <dbReference type="ChEBI" id="CHEBI:29035"/>
    </cofactor>
</comment>
<dbReference type="SMART" id="SM01209">
    <property type="entry name" value="GARS_A"/>
    <property type="match status" value="1"/>
</dbReference>
<dbReference type="InterPro" id="IPR016185">
    <property type="entry name" value="PreATP-grasp_dom_sf"/>
</dbReference>
<dbReference type="InterPro" id="IPR011054">
    <property type="entry name" value="Rudment_hybrid_motif"/>
</dbReference>
<protein>
    <recommendedName>
        <fullName evidence="4 14">Phosphoribosylamine--glycine ligase</fullName>
        <ecNumber evidence="4 14">6.3.4.13</ecNumber>
    </recommendedName>
    <alternativeName>
        <fullName evidence="14">GARS</fullName>
    </alternativeName>
    <alternativeName>
        <fullName evidence="12 14">Glycinamide ribonucleotide synthetase</fullName>
    </alternativeName>
    <alternativeName>
        <fullName evidence="13 14">Phosphoribosylglycinamide synthetase</fullName>
    </alternativeName>
</protein>
<dbReference type="EMBL" id="QVQT01000004">
    <property type="protein sequence ID" value="RFU16001.1"/>
    <property type="molecule type" value="Genomic_DNA"/>
</dbReference>
<dbReference type="SUPFAM" id="SSF56059">
    <property type="entry name" value="Glutathione synthetase ATP-binding domain-like"/>
    <property type="match status" value="1"/>
</dbReference>
<evidence type="ECO:0000256" key="2">
    <source>
        <dbReference type="ARBA" id="ARBA00001946"/>
    </source>
</evidence>
<dbReference type="GO" id="GO:0005524">
    <property type="term" value="F:ATP binding"/>
    <property type="evidence" value="ECO:0007669"/>
    <property type="project" value="UniProtKB-UniRule"/>
</dbReference>
<evidence type="ECO:0000313" key="18">
    <source>
        <dbReference type="Proteomes" id="UP000264702"/>
    </source>
</evidence>
<evidence type="ECO:0000313" key="17">
    <source>
        <dbReference type="EMBL" id="RFU16001.1"/>
    </source>
</evidence>
<dbReference type="PANTHER" id="PTHR43472">
    <property type="entry name" value="PHOSPHORIBOSYLAMINE--GLYCINE LIGASE"/>
    <property type="match status" value="1"/>
</dbReference>
<proteinExistence type="inferred from homology"/>
<dbReference type="PROSITE" id="PS00184">
    <property type="entry name" value="GARS"/>
    <property type="match status" value="1"/>
</dbReference>
<dbReference type="InterPro" id="IPR000115">
    <property type="entry name" value="PRibGlycinamide_synth"/>
</dbReference>
<organism evidence="17 18">
    <name type="scientific">Paracidobacterium acidisoli</name>
    <dbReference type="NCBI Taxonomy" id="2303751"/>
    <lineage>
        <taxon>Bacteria</taxon>
        <taxon>Pseudomonadati</taxon>
        <taxon>Acidobacteriota</taxon>
        <taxon>Terriglobia</taxon>
        <taxon>Terriglobales</taxon>
        <taxon>Acidobacteriaceae</taxon>
        <taxon>Paracidobacterium</taxon>
    </lineage>
</organism>
<dbReference type="Pfam" id="PF02843">
    <property type="entry name" value="GARS_C"/>
    <property type="match status" value="1"/>
</dbReference>
<dbReference type="SUPFAM" id="SSF52440">
    <property type="entry name" value="PreATP-grasp domain"/>
    <property type="match status" value="1"/>
</dbReference>
<sequence>MKVLVIGSGGREHALCRAVRRSPRVTELVCAPGNGGIAAEARCVPANQKDLNDLLRVVAAENPDLTVIGPEVPLALGLADELIHRGLRVFGPTSKAAMLETSKGFAKRFMQRHNIPTANYAVCASQAEALESLDLFHLPVVIKADGLAAGKGVLICESKQQAQEAIAGLFSGRLLGSVETSIIVEEFLTGEELSFLVLSDGKHVAPLAPAQDHKRLGEGDTGPNTGGMGVYSTDAMLDPEMRAWLLHHIAQKTIDGMAAEDTPFVGVLYCGLMMTARGPMVLEFNARFGDPETQAILPRMESDLMEALEACVEGRLSETEFRWKPGASACVVAASEGYPGSYTTGHKISGLDAAVRLPGVEIFHAGTSLVNGEYLTSGGRVLGVTATGDSLEHALEAAYEAMKLISFEGMIYRRDIGHRALKKTT</sequence>
<comment type="caution">
    <text evidence="17">The sequence shown here is derived from an EMBL/GenBank/DDBJ whole genome shotgun (WGS) entry which is preliminary data.</text>
</comment>
<keyword evidence="6" id="KW-0479">Metal-binding</keyword>
<evidence type="ECO:0000256" key="4">
    <source>
        <dbReference type="ARBA" id="ARBA00013255"/>
    </source>
</evidence>
<evidence type="ECO:0000256" key="11">
    <source>
        <dbReference type="ARBA" id="ARBA00038345"/>
    </source>
</evidence>
<dbReference type="InterPro" id="IPR013815">
    <property type="entry name" value="ATP_grasp_subdomain_1"/>
</dbReference>
<dbReference type="Gene3D" id="3.30.1490.20">
    <property type="entry name" value="ATP-grasp fold, A domain"/>
    <property type="match status" value="1"/>
</dbReference>
<dbReference type="InterPro" id="IPR020562">
    <property type="entry name" value="PRibGlycinamide_synth_N"/>
</dbReference>
<dbReference type="GO" id="GO:0009113">
    <property type="term" value="P:purine nucleobase biosynthetic process"/>
    <property type="evidence" value="ECO:0007669"/>
    <property type="project" value="InterPro"/>
</dbReference>
<evidence type="ECO:0000256" key="3">
    <source>
        <dbReference type="ARBA" id="ARBA00005174"/>
    </source>
</evidence>
<dbReference type="PANTHER" id="PTHR43472:SF1">
    <property type="entry name" value="PHOSPHORIBOSYLAMINE--GLYCINE LIGASE, CHLOROPLASTIC"/>
    <property type="match status" value="1"/>
</dbReference>
<name>A0A372IMN5_9BACT</name>
<dbReference type="SUPFAM" id="SSF51246">
    <property type="entry name" value="Rudiment single hybrid motif"/>
    <property type="match status" value="1"/>
</dbReference>
<dbReference type="PROSITE" id="PS50975">
    <property type="entry name" value="ATP_GRASP"/>
    <property type="match status" value="1"/>
</dbReference>
<evidence type="ECO:0000256" key="12">
    <source>
        <dbReference type="ARBA" id="ARBA00042242"/>
    </source>
</evidence>
<dbReference type="GO" id="GO:0004637">
    <property type="term" value="F:phosphoribosylamine-glycine ligase activity"/>
    <property type="evidence" value="ECO:0007669"/>
    <property type="project" value="UniProtKB-UniRule"/>
</dbReference>
<dbReference type="NCBIfam" id="TIGR00877">
    <property type="entry name" value="purD"/>
    <property type="match status" value="1"/>
</dbReference>
<dbReference type="FunFam" id="3.90.600.10:FF:000001">
    <property type="entry name" value="Trifunctional purine biosynthetic protein adenosine-3"/>
    <property type="match status" value="1"/>
</dbReference>
<dbReference type="RefSeq" id="WP_117299909.1">
    <property type="nucleotide sequence ID" value="NZ_QVQT02000004.1"/>
</dbReference>
<dbReference type="FunFam" id="3.30.470.20:FF:000018">
    <property type="entry name" value="Trifunctional purine biosynthetic protein adenosine-3"/>
    <property type="match status" value="1"/>
</dbReference>
<dbReference type="InterPro" id="IPR020559">
    <property type="entry name" value="PRibGlycinamide_synth_CS"/>
</dbReference>
<dbReference type="EC" id="6.3.4.13" evidence="4 14"/>
<dbReference type="SMART" id="SM01210">
    <property type="entry name" value="GARS_C"/>
    <property type="match status" value="1"/>
</dbReference>
<dbReference type="UniPathway" id="UPA00074">
    <property type="reaction ID" value="UER00125"/>
</dbReference>
<reference evidence="17 18" key="1">
    <citation type="submission" date="2018-08" db="EMBL/GenBank/DDBJ databases">
        <title>Acidipila sp. 4G-K13, an acidobacterium isolated from forest soil.</title>
        <authorList>
            <person name="Gao Z.-H."/>
            <person name="Qiu L.-H."/>
        </authorList>
    </citation>
    <scope>NUCLEOTIDE SEQUENCE [LARGE SCALE GENOMIC DNA]</scope>
    <source>
        <strain evidence="17 18">4G-K13</strain>
    </source>
</reference>
<comment type="similarity">
    <text evidence="11 14">Belongs to the GARS family.</text>
</comment>
<keyword evidence="9 15" id="KW-0067">ATP-binding</keyword>
<keyword evidence="10" id="KW-0464">Manganese</keyword>
<evidence type="ECO:0000256" key="7">
    <source>
        <dbReference type="ARBA" id="ARBA00022741"/>
    </source>
</evidence>
<dbReference type="AlphaFoldDB" id="A0A372IMN5"/>
<evidence type="ECO:0000259" key="16">
    <source>
        <dbReference type="PROSITE" id="PS50975"/>
    </source>
</evidence>
<dbReference type="GO" id="GO:0006189">
    <property type="term" value="P:'de novo' IMP biosynthetic process"/>
    <property type="evidence" value="ECO:0007669"/>
    <property type="project" value="UniProtKB-UniRule"/>
</dbReference>
<evidence type="ECO:0000256" key="15">
    <source>
        <dbReference type="PROSITE-ProRule" id="PRU00409"/>
    </source>
</evidence>
<evidence type="ECO:0000256" key="8">
    <source>
        <dbReference type="ARBA" id="ARBA00022755"/>
    </source>
</evidence>
<evidence type="ECO:0000256" key="10">
    <source>
        <dbReference type="ARBA" id="ARBA00023211"/>
    </source>
</evidence>
<dbReference type="Pfam" id="PF02844">
    <property type="entry name" value="GARS_N"/>
    <property type="match status" value="1"/>
</dbReference>
<dbReference type="Gene3D" id="3.40.50.20">
    <property type="match status" value="1"/>
</dbReference>
<dbReference type="Pfam" id="PF01071">
    <property type="entry name" value="GARS_A"/>
    <property type="match status" value="1"/>
</dbReference>
<dbReference type="Gene3D" id="3.30.470.20">
    <property type="entry name" value="ATP-grasp fold, B domain"/>
    <property type="match status" value="1"/>
</dbReference>
<keyword evidence="8 14" id="KW-0658">Purine biosynthesis</keyword>
<accession>A0A372IMN5</accession>
<comment type="catalytic activity">
    <reaction evidence="14">
        <text>5-phospho-beta-D-ribosylamine + glycine + ATP = N(1)-(5-phospho-beta-D-ribosyl)glycinamide + ADP + phosphate + H(+)</text>
        <dbReference type="Rhea" id="RHEA:17453"/>
        <dbReference type="ChEBI" id="CHEBI:15378"/>
        <dbReference type="ChEBI" id="CHEBI:30616"/>
        <dbReference type="ChEBI" id="CHEBI:43474"/>
        <dbReference type="ChEBI" id="CHEBI:57305"/>
        <dbReference type="ChEBI" id="CHEBI:58681"/>
        <dbReference type="ChEBI" id="CHEBI:143788"/>
        <dbReference type="ChEBI" id="CHEBI:456216"/>
        <dbReference type="EC" id="6.3.4.13"/>
    </reaction>
</comment>
<comment type="cofactor">
    <cofactor evidence="2">
        <name>Mg(2+)</name>
        <dbReference type="ChEBI" id="CHEBI:18420"/>
    </cofactor>
</comment>
<dbReference type="GO" id="GO:0046872">
    <property type="term" value="F:metal ion binding"/>
    <property type="evidence" value="ECO:0007669"/>
    <property type="project" value="UniProtKB-KW"/>
</dbReference>
<keyword evidence="5 14" id="KW-0436">Ligase</keyword>
<evidence type="ECO:0000256" key="6">
    <source>
        <dbReference type="ARBA" id="ARBA00022723"/>
    </source>
</evidence>
<dbReference type="InterPro" id="IPR020560">
    <property type="entry name" value="PRibGlycinamide_synth_C-dom"/>
</dbReference>
<dbReference type="Proteomes" id="UP000264702">
    <property type="component" value="Unassembled WGS sequence"/>
</dbReference>
<comment type="pathway">
    <text evidence="3 14">Purine metabolism; IMP biosynthesis via de novo pathway; N(1)-(5-phospho-D-ribosyl)glycinamide from 5-phospho-alpha-D-ribose 1-diphosphate: step 2/2.</text>
</comment>
<keyword evidence="18" id="KW-1185">Reference proteome</keyword>
<dbReference type="HAMAP" id="MF_00138">
    <property type="entry name" value="GARS"/>
    <property type="match status" value="1"/>
</dbReference>
<dbReference type="InterPro" id="IPR037123">
    <property type="entry name" value="PRibGlycinamide_synth_C_sf"/>
</dbReference>
<keyword evidence="7 15" id="KW-0547">Nucleotide-binding</keyword>
<gene>
    <name evidence="14" type="primary">purD</name>
    <name evidence="17" type="ORF">D0Y96_11220</name>
</gene>
<evidence type="ECO:0000256" key="13">
    <source>
        <dbReference type="ARBA" id="ARBA00042864"/>
    </source>
</evidence>
<dbReference type="OrthoDB" id="9807240at2"/>
<evidence type="ECO:0000256" key="1">
    <source>
        <dbReference type="ARBA" id="ARBA00001936"/>
    </source>
</evidence>
<evidence type="ECO:0000256" key="5">
    <source>
        <dbReference type="ARBA" id="ARBA00022598"/>
    </source>
</evidence>
<evidence type="ECO:0000256" key="14">
    <source>
        <dbReference type="HAMAP-Rule" id="MF_00138"/>
    </source>
</evidence>
<feature type="domain" description="ATP-grasp" evidence="16">
    <location>
        <begin position="107"/>
        <end position="313"/>
    </location>
</feature>
<dbReference type="InterPro" id="IPR020561">
    <property type="entry name" value="PRibGlycinamid_synth_ATP-grasp"/>
</dbReference>
<evidence type="ECO:0000256" key="9">
    <source>
        <dbReference type="ARBA" id="ARBA00022840"/>
    </source>
</evidence>
<dbReference type="Gene3D" id="3.90.600.10">
    <property type="entry name" value="Phosphoribosylglycinamide synthetase, C-terminal domain"/>
    <property type="match status" value="1"/>
</dbReference>